<dbReference type="AlphaFoldDB" id="A0A1M7Z828"/>
<keyword evidence="3" id="KW-1185">Reference proteome</keyword>
<dbReference type="GO" id="GO:0030170">
    <property type="term" value="F:pyridoxal phosphate binding"/>
    <property type="evidence" value="ECO:0007669"/>
    <property type="project" value="InterPro"/>
</dbReference>
<dbReference type="InterPro" id="IPR011037">
    <property type="entry name" value="Pyrv_Knase-like_insert_dom_sf"/>
</dbReference>
<reference evidence="2 3" key="1">
    <citation type="submission" date="2016-12" db="EMBL/GenBank/DDBJ databases">
        <authorList>
            <person name="Song W.-J."/>
            <person name="Kurnit D.M."/>
        </authorList>
    </citation>
    <scope>NUCLEOTIDE SEQUENCE [LARGE SCALE GENOMIC DNA]</scope>
    <source>
        <strain evidence="2 3">DSM 19599</strain>
    </source>
</reference>
<dbReference type="Gene3D" id="2.40.33.20">
    <property type="entry name" value="PK beta-barrel domain-like"/>
    <property type="match status" value="1"/>
</dbReference>
<dbReference type="PANTHER" id="PTHR36930:SF1">
    <property type="entry name" value="MOSC DOMAIN-CONTAINING PROTEIN"/>
    <property type="match status" value="1"/>
</dbReference>
<dbReference type="PROSITE" id="PS51340">
    <property type="entry name" value="MOSC"/>
    <property type="match status" value="1"/>
</dbReference>
<dbReference type="EMBL" id="FRXO01000001">
    <property type="protein sequence ID" value="SHO61029.1"/>
    <property type="molecule type" value="Genomic_DNA"/>
</dbReference>
<name>A0A1M7Z828_9HYPH</name>
<dbReference type="STRING" id="1123029.SAMN02745172_00503"/>
<protein>
    <submittedName>
        <fullName evidence="2">MOSC domain</fullName>
    </submittedName>
</protein>
<accession>A0A1M7Z828</accession>
<dbReference type="RefSeq" id="WP_244530735.1">
    <property type="nucleotide sequence ID" value="NZ_FRXO01000001.1"/>
</dbReference>
<feature type="domain" description="MOSC" evidence="1">
    <location>
        <begin position="44"/>
        <end position="202"/>
    </location>
</feature>
<dbReference type="Pfam" id="PF03473">
    <property type="entry name" value="MOSC"/>
    <property type="match status" value="1"/>
</dbReference>
<organism evidence="2 3">
    <name type="scientific">Pseudoxanthobacter soli DSM 19599</name>
    <dbReference type="NCBI Taxonomy" id="1123029"/>
    <lineage>
        <taxon>Bacteria</taxon>
        <taxon>Pseudomonadati</taxon>
        <taxon>Pseudomonadota</taxon>
        <taxon>Alphaproteobacteria</taxon>
        <taxon>Hyphomicrobiales</taxon>
        <taxon>Segnochrobactraceae</taxon>
        <taxon>Pseudoxanthobacter</taxon>
    </lineage>
</organism>
<gene>
    <name evidence="2" type="ORF">SAMN02745172_00503</name>
</gene>
<dbReference type="PANTHER" id="PTHR36930">
    <property type="entry name" value="METAL-SULFUR CLUSTER BIOSYNTHESIS PROTEINS YUAD-RELATED"/>
    <property type="match status" value="1"/>
</dbReference>
<dbReference type="InterPro" id="IPR005302">
    <property type="entry name" value="MoCF_Sase_C"/>
</dbReference>
<evidence type="ECO:0000259" key="1">
    <source>
        <dbReference type="PROSITE" id="PS51340"/>
    </source>
</evidence>
<proteinExistence type="predicted"/>
<sequence length="211" mass="22899">MSDQPMLPIEAGTAPEPDIVVVPGRRLRARLVATFATAEPGDFRTVAAERLDLIHGGIAGDRHHGFTRHSGGREPWFPRGTEIANDRQLSILSLEDLAEIATRLDVPEVRPEWIGANLVVEGIARFSFLPKGTRLFFEDGAVVALAGQNAPCKIAGRAIAAEVPDRPDLELGFPKAAKRLRGVIGWVERPGPVFPGQAVSVHVPEQWIYPA</sequence>
<dbReference type="SUPFAM" id="SSF50800">
    <property type="entry name" value="PK beta-barrel domain-like"/>
    <property type="match status" value="1"/>
</dbReference>
<evidence type="ECO:0000313" key="3">
    <source>
        <dbReference type="Proteomes" id="UP000186406"/>
    </source>
</evidence>
<evidence type="ECO:0000313" key="2">
    <source>
        <dbReference type="EMBL" id="SHO61029.1"/>
    </source>
</evidence>
<dbReference type="GO" id="GO:0003824">
    <property type="term" value="F:catalytic activity"/>
    <property type="evidence" value="ECO:0007669"/>
    <property type="project" value="InterPro"/>
</dbReference>
<dbReference type="Proteomes" id="UP000186406">
    <property type="component" value="Unassembled WGS sequence"/>
</dbReference>
<dbReference type="GO" id="GO:0030151">
    <property type="term" value="F:molybdenum ion binding"/>
    <property type="evidence" value="ECO:0007669"/>
    <property type="project" value="InterPro"/>
</dbReference>
<dbReference type="InterPro" id="IPR052716">
    <property type="entry name" value="MOSC_domain"/>
</dbReference>